<reference evidence="3 4" key="1">
    <citation type="submission" date="2018-12" db="EMBL/GenBank/DDBJ databases">
        <title>Flammeovirga pectinis sp. nov., isolated from the gut of the Korean scallop, Patinopecten yessoensis.</title>
        <authorList>
            <person name="Bae J.-W."/>
            <person name="Jeong Y.-S."/>
            <person name="Kang W."/>
        </authorList>
    </citation>
    <scope>NUCLEOTIDE SEQUENCE [LARGE SCALE GENOMIC DNA]</scope>
    <source>
        <strain evidence="3 4">L12M1</strain>
    </source>
</reference>
<dbReference type="GO" id="GO:0005975">
    <property type="term" value="P:carbohydrate metabolic process"/>
    <property type="evidence" value="ECO:0007669"/>
    <property type="project" value="InterPro"/>
</dbReference>
<comment type="similarity">
    <text evidence="1">Belongs to the glycosyl hydrolase 16 family.</text>
</comment>
<sequence length="282" mass="32884">MKRILLLAITALFFIGCTSKQKTKAVNNVIQDTSGKYQLVWSDEFDVEGMPDTTKWSYDVEGNNWQWGNNELQAYTSSRPQNVQIRDGVLEITAIKEKYNDPVSNKTFDYTSTRLVSQNKGDWLYGKFVIRAKLPSGRGTWPAIWMLPTDWKYGKWPNSGEIDIMEHVGYEKDSIYASAHTTSYHHSIGTNKTKSIAIKDAESEYHEYIVEWGPEEYSVFVDNQKYFTFKNEHNTYKEWPYDQRFHMILNLAVGGMWGGLKGIDEKIWPQTLYIDYVRVYQK</sequence>
<dbReference type="InterPro" id="IPR013320">
    <property type="entry name" value="ConA-like_dom_sf"/>
</dbReference>
<keyword evidence="4" id="KW-1185">Reference proteome</keyword>
<dbReference type="SUPFAM" id="SSF49899">
    <property type="entry name" value="Concanavalin A-like lectins/glucanases"/>
    <property type="match status" value="1"/>
</dbReference>
<dbReference type="InterPro" id="IPR000757">
    <property type="entry name" value="Beta-glucanase-like"/>
</dbReference>
<dbReference type="Pfam" id="PF00722">
    <property type="entry name" value="Glyco_hydro_16"/>
    <property type="match status" value="1"/>
</dbReference>
<dbReference type="GO" id="GO:0004553">
    <property type="term" value="F:hydrolase activity, hydrolyzing O-glycosyl compounds"/>
    <property type="evidence" value="ECO:0007669"/>
    <property type="project" value="InterPro"/>
</dbReference>
<dbReference type="RefSeq" id="WP_126611808.1">
    <property type="nucleotide sequence ID" value="NZ_CP034562.1"/>
</dbReference>
<dbReference type="InterPro" id="IPR050546">
    <property type="entry name" value="Glycosyl_Hydrlase_16"/>
</dbReference>
<proteinExistence type="inferred from homology"/>
<dbReference type="OrthoDB" id="9776255at2"/>
<evidence type="ECO:0000256" key="1">
    <source>
        <dbReference type="ARBA" id="ARBA00006865"/>
    </source>
</evidence>
<dbReference type="Gene3D" id="2.60.120.200">
    <property type="match status" value="1"/>
</dbReference>
<dbReference type="PROSITE" id="PS51762">
    <property type="entry name" value="GH16_2"/>
    <property type="match status" value="1"/>
</dbReference>
<gene>
    <name evidence="3" type="ORF">EI427_03840</name>
</gene>
<keyword evidence="3" id="KW-0378">Hydrolase</keyword>
<dbReference type="PANTHER" id="PTHR10963:SF55">
    <property type="entry name" value="GLYCOSIDE HYDROLASE FAMILY 16 PROTEIN"/>
    <property type="match status" value="1"/>
</dbReference>
<dbReference type="AlphaFoldDB" id="A0A3Q9FJT9"/>
<dbReference type="KEGG" id="fll:EI427_03840"/>
<dbReference type="EMBL" id="CP034562">
    <property type="protein sequence ID" value="AZQ61384.1"/>
    <property type="molecule type" value="Genomic_DNA"/>
</dbReference>
<dbReference type="Proteomes" id="UP000267268">
    <property type="component" value="Chromosome 1"/>
</dbReference>
<feature type="domain" description="GH16" evidence="2">
    <location>
        <begin position="31"/>
        <end position="282"/>
    </location>
</feature>
<evidence type="ECO:0000313" key="4">
    <source>
        <dbReference type="Proteomes" id="UP000267268"/>
    </source>
</evidence>
<dbReference type="PANTHER" id="PTHR10963">
    <property type="entry name" value="GLYCOSYL HYDROLASE-RELATED"/>
    <property type="match status" value="1"/>
</dbReference>
<dbReference type="PROSITE" id="PS51257">
    <property type="entry name" value="PROKAR_LIPOPROTEIN"/>
    <property type="match status" value="1"/>
</dbReference>
<name>A0A3Q9FJT9_9BACT</name>
<dbReference type="CDD" id="cd08023">
    <property type="entry name" value="GH16_laminarinase_like"/>
    <property type="match status" value="1"/>
</dbReference>
<evidence type="ECO:0000313" key="3">
    <source>
        <dbReference type="EMBL" id="AZQ61384.1"/>
    </source>
</evidence>
<accession>A0A3Q9FJT9</accession>
<protein>
    <submittedName>
        <fullName evidence="3">Glycosyl hydrolase family protein</fullName>
    </submittedName>
</protein>
<evidence type="ECO:0000259" key="2">
    <source>
        <dbReference type="PROSITE" id="PS51762"/>
    </source>
</evidence>
<organism evidence="3 4">
    <name type="scientific">Flammeovirga pectinis</name>
    <dbReference type="NCBI Taxonomy" id="2494373"/>
    <lineage>
        <taxon>Bacteria</taxon>
        <taxon>Pseudomonadati</taxon>
        <taxon>Bacteroidota</taxon>
        <taxon>Cytophagia</taxon>
        <taxon>Cytophagales</taxon>
        <taxon>Flammeovirgaceae</taxon>
        <taxon>Flammeovirga</taxon>
    </lineage>
</organism>